<dbReference type="CDD" id="cd12152">
    <property type="entry name" value="F1-ATPase_delta"/>
    <property type="match status" value="1"/>
</dbReference>
<dbReference type="InterPro" id="IPR036771">
    <property type="entry name" value="ATPsynth_dsu/esu_N"/>
</dbReference>
<dbReference type="InterPro" id="IPR020546">
    <property type="entry name" value="ATP_synth_F1_dsu/esu_N"/>
</dbReference>
<feature type="domain" description="ATP synthase F1 complex delta/epsilon subunit N-terminal" evidence="8">
    <location>
        <begin position="1"/>
        <end position="55"/>
    </location>
</feature>
<reference evidence="9 10" key="1">
    <citation type="submission" date="2018-01" db="EMBL/GenBank/DDBJ databases">
        <title>The draft genome of Hanstruepera neustonica JCM19743.</title>
        <authorList>
            <person name="He R.-H."/>
            <person name="Du Z.-J."/>
        </authorList>
    </citation>
    <scope>NUCLEOTIDE SEQUENCE [LARGE SCALE GENOMIC DNA]</scope>
    <source>
        <strain evidence="9 10">JCM19743</strain>
    </source>
</reference>
<dbReference type="OrthoDB" id="5294255at2"/>
<dbReference type="EMBL" id="POWF01000001">
    <property type="protein sequence ID" value="PNQ74945.1"/>
    <property type="molecule type" value="Genomic_DNA"/>
</dbReference>
<dbReference type="GO" id="GO:0046933">
    <property type="term" value="F:proton-transporting ATP synthase activity, rotational mechanism"/>
    <property type="evidence" value="ECO:0007669"/>
    <property type="project" value="InterPro"/>
</dbReference>
<comment type="function">
    <text evidence="1">Produces ATP from ADP in the presence of a proton gradient across the membrane.</text>
</comment>
<comment type="caution">
    <text evidence="9">The sequence shown here is derived from an EMBL/GenBank/DDBJ whole genome shotgun (WGS) entry which is preliminary data.</text>
</comment>
<evidence type="ECO:0000256" key="5">
    <source>
        <dbReference type="ARBA" id="ARBA00023065"/>
    </source>
</evidence>
<evidence type="ECO:0000256" key="7">
    <source>
        <dbReference type="ARBA" id="ARBA00023196"/>
    </source>
</evidence>
<keyword evidence="5" id="KW-0406">Ion transport</keyword>
<comment type="subcellular location">
    <subcellularLocation>
        <location evidence="2">Endomembrane system</location>
        <topology evidence="2">Peripheral membrane protein</topology>
    </subcellularLocation>
</comment>
<name>A0A2K1E3U9_9FLAO</name>
<dbReference type="InterPro" id="IPR001469">
    <property type="entry name" value="ATP_synth_F1_dsu/esu"/>
</dbReference>
<evidence type="ECO:0000256" key="4">
    <source>
        <dbReference type="ARBA" id="ARBA00022448"/>
    </source>
</evidence>
<keyword evidence="7" id="KW-0139">CF(1)</keyword>
<dbReference type="GO" id="GO:0045259">
    <property type="term" value="C:proton-transporting ATP synthase complex"/>
    <property type="evidence" value="ECO:0007669"/>
    <property type="project" value="UniProtKB-KW"/>
</dbReference>
<accession>A0A2K1E3U9</accession>
<dbReference type="Proteomes" id="UP000236641">
    <property type="component" value="Unassembled WGS sequence"/>
</dbReference>
<dbReference type="Gene3D" id="2.60.15.10">
    <property type="entry name" value="F0F1 ATP synthase delta/epsilon subunit, N-terminal"/>
    <property type="match status" value="1"/>
</dbReference>
<evidence type="ECO:0000313" key="10">
    <source>
        <dbReference type="Proteomes" id="UP000236641"/>
    </source>
</evidence>
<gene>
    <name evidence="9" type="ORF">C1T31_02080</name>
</gene>
<dbReference type="RefSeq" id="WP_103050796.1">
    <property type="nucleotide sequence ID" value="NZ_POWF01000001.1"/>
</dbReference>
<evidence type="ECO:0000256" key="1">
    <source>
        <dbReference type="ARBA" id="ARBA00003543"/>
    </source>
</evidence>
<keyword evidence="7" id="KW-0066">ATP synthesis</keyword>
<evidence type="ECO:0000313" key="9">
    <source>
        <dbReference type="EMBL" id="PNQ74945.1"/>
    </source>
</evidence>
<keyword evidence="4" id="KW-0813">Transport</keyword>
<proteinExistence type="inferred from homology"/>
<dbReference type="GO" id="GO:0012505">
    <property type="term" value="C:endomembrane system"/>
    <property type="evidence" value="ECO:0007669"/>
    <property type="project" value="UniProtKB-SubCell"/>
</dbReference>
<dbReference type="Pfam" id="PF02823">
    <property type="entry name" value="ATP-synt_DE_N"/>
    <property type="match status" value="1"/>
</dbReference>
<evidence type="ECO:0000256" key="6">
    <source>
        <dbReference type="ARBA" id="ARBA00023136"/>
    </source>
</evidence>
<sequence>MYLEIVSPEATLFSSEVDSVLVPGVNGEFEMLKDHAPIVSLLKEGTIKIHTHTQSHLVFDELHASIVPHLDNDKILTLKINSGTLEMKDNKVIILAD</sequence>
<comment type="similarity">
    <text evidence="3">Belongs to the ATPase epsilon chain family.</text>
</comment>
<keyword evidence="10" id="KW-1185">Reference proteome</keyword>
<keyword evidence="6" id="KW-0472">Membrane</keyword>
<dbReference type="AlphaFoldDB" id="A0A2K1E3U9"/>
<evidence type="ECO:0000256" key="3">
    <source>
        <dbReference type="ARBA" id="ARBA00005712"/>
    </source>
</evidence>
<dbReference type="SUPFAM" id="SSF51344">
    <property type="entry name" value="Epsilon subunit of F1F0-ATP synthase N-terminal domain"/>
    <property type="match status" value="1"/>
</dbReference>
<organism evidence="9 10">
    <name type="scientific">Hanstruepera neustonica</name>
    <dbReference type="NCBI Taxonomy" id="1445657"/>
    <lineage>
        <taxon>Bacteria</taxon>
        <taxon>Pseudomonadati</taxon>
        <taxon>Bacteroidota</taxon>
        <taxon>Flavobacteriia</taxon>
        <taxon>Flavobacteriales</taxon>
        <taxon>Flavobacteriaceae</taxon>
        <taxon>Hanstruepera</taxon>
    </lineage>
</organism>
<evidence type="ECO:0000256" key="2">
    <source>
        <dbReference type="ARBA" id="ARBA00004184"/>
    </source>
</evidence>
<protein>
    <recommendedName>
        <fullName evidence="8">ATP synthase F1 complex delta/epsilon subunit N-terminal domain-containing protein</fullName>
    </recommendedName>
</protein>
<evidence type="ECO:0000259" key="8">
    <source>
        <dbReference type="Pfam" id="PF02823"/>
    </source>
</evidence>